<evidence type="ECO:0000256" key="2">
    <source>
        <dbReference type="SAM" id="Phobius"/>
    </source>
</evidence>
<feature type="compositionally biased region" description="Pro residues" evidence="1">
    <location>
        <begin position="818"/>
        <end position="828"/>
    </location>
</feature>
<organism evidence="3 4">
    <name type="scientific">Porcisia hertigi</name>
    <dbReference type="NCBI Taxonomy" id="2761500"/>
    <lineage>
        <taxon>Eukaryota</taxon>
        <taxon>Discoba</taxon>
        <taxon>Euglenozoa</taxon>
        <taxon>Kinetoplastea</taxon>
        <taxon>Metakinetoplastina</taxon>
        <taxon>Trypanosomatida</taxon>
        <taxon>Trypanosomatidae</taxon>
        <taxon>Leishmaniinae</taxon>
        <taxon>Porcisia</taxon>
    </lineage>
</organism>
<feature type="compositionally biased region" description="Polar residues" evidence="1">
    <location>
        <begin position="1416"/>
        <end position="1448"/>
    </location>
</feature>
<dbReference type="OrthoDB" id="5954035at2759"/>
<feature type="compositionally biased region" description="Acidic residues" evidence="1">
    <location>
        <begin position="1917"/>
        <end position="1929"/>
    </location>
</feature>
<feature type="compositionally biased region" description="Low complexity" evidence="1">
    <location>
        <begin position="1037"/>
        <end position="1053"/>
    </location>
</feature>
<gene>
    <name evidence="3" type="ORF">JKF63_07968</name>
</gene>
<feature type="region of interest" description="Disordered" evidence="1">
    <location>
        <begin position="1838"/>
        <end position="1942"/>
    </location>
</feature>
<feature type="compositionally biased region" description="Low complexity" evidence="1">
    <location>
        <begin position="1859"/>
        <end position="1874"/>
    </location>
</feature>
<name>A0A836HVG6_9TRYP</name>
<feature type="region of interest" description="Disordered" evidence="1">
    <location>
        <begin position="1013"/>
        <end position="1053"/>
    </location>
</feature>
<feature type="region of interest" description="Disordered" evidence="1">
    <location>
        <begin position="904"/>
        <end position="924"/>
    </location>
</feature>
<feature type="region of interest" description="Disordered" evidence="1">
    <location>
        <begin position="1246"/>
        <end position="1277"/>
    </location>
</feature>
<evidence type="ECO:0000313" key="4">
    <source>
        <dbReference type="Proteomes" id="UP000674318"/>
    </source>
</evidence>
<feature type="region of interest" description="Disordered" evidence="1">
    <location>
        <begin position="1409"/>
        <end position="1470"/>
    </location>
</feature>
<keyword evidence="2" id="KW-1133">Transmembrane helix</keyword>
<reference evidence="3 4" key="1">
    <citation type="submission" date="2021-02" db="EMBL/GenBank/DDBJ databases">
        <title>Porcisia hertigi Genome sequencing and assembly.</title>
        <authorList>
            <person name="Almutairi H."/>
            <person name="Gatherer D."/>
        </authorList>
    </citation>
    <scope>NUCLEOTIDE SEQUENCE [LARGE SCALE GENOMIC DNA]</scope>
    <source>
        <strain evidence="3 4">C119</strain>
    </source>
</reference>
<feature type="compositionally biased region" description="Polar residues" evidence="1">
    <location>
        <begin position="1844"/>
        <end position="1856"/>
    </location>
</feature>
<keyword evidence="4" id="KW-1185">Reference proteome</keyword>
<feature type="compositionally biased region" description="Polar residues" evidence="1">
    <location>
        <begin position="758"/>
        <end position="773"/>
    </location>
</feature>
<protein>
    <submittedName>
        <fullName evidence="3">Uncharacterized protein</fullName>
    </submittedName>
</protein>
<dbReference type="Proteomes" id="UP000674318">
    <property type="component" value="Unassembled WGS sequence"/>
</dbReference>
<sequence length="2012" mass="215675">MSVSSSLVYALLCVYYASRTTLLFFVEMLLFLPVYYLVERQDIPSVWLGRRGEAQVQPVHSPAYLSKKEQGQDVLNGSCSVGVTEMSAGVELRSDGTQKVADNVCILSRKAVGRIRSLHTEKESWWWWWRPRVPHFTEPLSASRFSDTPHQRQEQRLQPIPPSFNSRPRLPVMQSEYDGGPEDGDNVIGAQRSCPHDMKATMPREGTSQQPSSFTLKDSVQRSGLTSMTLKSATTTAAAAQSSEGIQWLQSPLQLRDGGDVHEQDVFSPSFTEGLNGSAGDVVDGDRQPSYVTDAFFCDVEVSVRHSAEDQRQERDRSASLRGCVSFAKVKCFLSSWSRQKCGAAARKVSASSESVPATTATVQERLCATVPAWCTVVFRSRAPQPATHGGLPESASSYFRGQYGFLPPWYAVHARAQLLLALADPVLRIAAEVLCCRGWVAPTESPAEPTRSEESSCSIDAATATAVWPGEGQQCQNDTRAAPPPSLEVPRLWQDFGTFHLGPLLLCFRALRGLVFMVMRLLGAAPPPRHDAPRMSASPLSRSTFVSGGVGGVHLLGRLEAALKAHIYRYTMDTHHSLETLHTEEAAPTTVLPLTKPSHVGGNAPLSTHGLSEMATSRVTVPRSVRPRDPGAACSLPLSPASGRGPACRRSVGVHWLHGRRPPMWSAAPPENRCSTPSPHPPSPTLEEVVVVVLLCPSLLQGSGLYSHTVARLGHLCQLLTLVGAWQSGLATDRAATPGCDGDGDRASHPSVGDFLTKTTSATRSRGNSTRSHVLPGATSAGEEKRMYATANPHTSRGIPTAGAEVNSQPSPQLSWQPPPSATRPAPRPAVQWYAAVPVVELRVPATSRDGGGGDDVSMPPLTLKDLRRVVRLLRCKLESGSPPPRNYSMPCPSNPVGNAACPSPLGQPLSHGTPAEVTSAQRPPRQVYIVAVGWSEAASPLLELAITQQQQQQTSAKRGADPRCGEGGGLSAQPPAHLDGVVCLSHTLSSAFQLLPEQHAQTLVLEQSTPTTSLPVSSSAHVSLANTTGSGDGSSGASSPLTASASSPSPAMAGLHASLHMPRILSRLTTGPARLLLLLTRMQLIADGLLSHRQHQEKSQRGGVVVNNRVRLPEASGVHWPVGAPMLKQPKYTAQNRAGASPSVKDSAQTTGISFYHILHLFREAREEVNRAQSGLSRASATWVHHHRHQQQQRQQQQLLRLLNPSTGRDAGFDVNFPTSTGSLSAVVSRASDRRVELGLMRGAAPAPHSQPTPGRTQFSPLSSASAGSTCLPGKMTTNALPQHSLHAVSFSKFAHQTPLSGSLASTTPMAPSINVAAPKAFVGSSAHAGLWNDTADESNANIAPTFGFTNDASGMLPPAQVDHGTPPSHDRDLLQDSSVSWALPRLETAMDWEELARTPLMAEVQQQQRREVANTTANDLPSLSSVNNATQLSSSGRPRRFQSSLRFEGERGGPTANEPAAAAPSPFTESWQRVSRVHMSTDDVIASCTLQVVSPTHWQVNHFPGKEATKASQTASTPHNVPLFADYRERSSDPLDHATAASAVDQAYPTSLATTFSIRSNEFSTALVSDRGFAERVHTKPLSGSESLPSEEFGSFNEPPALSVTSSVLRNRAEATPSFVRSATLPSGDANGLCVMGAGGEQGNIASSRVPSSTGREPILQWPATPATPPVSHCNPSSGVAQLPSTVLMPPLQPQKPIPYPAPSRAPALSPQTAALVELRVRSAQHAALVQRIAIPTLLIHARDDPVAPTSTLPFSLLQANPWITTVLTRRGSHAVYMEGVAEVWRRPRLVVTEQICQADTERSSCGTDAAGDKVYWPGHAFDDENIEASATARPRRYDSLSVSSSRKWSNASPMPELSPTTATSPETPALRATARPQEFSSFLLKGNSRRRGGGNGTGCSSITISNSSPSDDSATDDGDSGDDGVVEWLHDDREPEGKSLEEMRHVTSPRRLQAQQSQRVAVSSTCQWKARIEGTTWLERLIFEYVEKAILWPAATSTSLSSSTSPIV</sequence>
<dbReference type="EMBL" id="JAFJZO010000041">
    <property type="protein sequence ID" value="KAG5488373.1"/>
    <property type="molecule type" value="Genomic_DNA"/>
</dbReference>
<keyword evidence="2" id="KW-0472">Membrane</keyword>
<feature type="compositionally biased region" description="Basic and acidic residues" evidence="1">
    <location>
        <begin position="1932"/>
        <end position="1942"/>
    </location>
</feature>
<feature type="compositionally biased region" description="Polar residues" evidence="1">
    <location>
        <begin position="1252"/>
        <end position="1271"/>
    </location>
</feature>
<keyword evidence="2" id="KW-0812">Transmembrane</keyword>
<evidence type="ECO:0000256" key="1">
    <source>
        <dbReference type="SAM" id="MobiDB-lite"/>
    </source>
</evidence>
<accession>A0A836HVG6</accession>
<dbReference type="KEGG" id="phet:94293973"/>
<feature type="transmembrane region" description="Helical" evidence="2">
    <location>
        <begin position="7"/>
        <end position="36"/>
    </location>
</feature>
<feature type="region of interest" description="Disordered" evidence="1">
    <location>
        <begin position="951"/>
        <end position="974"/>
    </location>
</feature>
<evidence type="ECO:0000313" key="3">
    <source>
        <dbReference type="EMBL" id="KAG5488373.1"/>
    </source>
</evidence>
<feature type="compositionally biased region" description="Polar residues" evidence="1">
    <location>
        <begin position="206"/>
        <end position="221"/>
    </location>
</feature>
<feature type="compositionally biased region" description="Low complexity" evidence="1">
    <location>
        <begin position="1902"/>
        <end position="1916"/>
    </location>
</feature>
<proteinExistence type="predicted"/>
<dbReference type="InterPro" id="IPR029058">
    <property type="entry name" value="AB_hydrolase_fold"/>
</dbReference>
<dbReference type="GeneID" id="94293973"/>
<feature type="region of interest" description="Disordered" evidence="1">
    <location>
        <begin position="143"/>
        <end position="221"/>
    </location>
</feature>
<comment type="caution">
    <text evidence="3">The sequence shown here is derived from an EMBL/GenBank/DDBJ whole genome shotgun (WGS) entry which is preliminary data.</text>
</comment>
<feature type="region of interest" description="Disordered" evidence="1">
    <location>
        <begin position="742"/>
        <end position="828"/>
    </location>
</feature>
<dbReference type="RefSeq" id="XP_067752196.1">
    <property type="nucleotide sequence ID" value="XM_067903896.1"/>
</dbReference>
<dbReference type="SUPFAM" id="SSF53474">
    <property type="entry name" value="alpha/beta-Hydrolases"/>
    <property type="match status" value="1"/>
</dbReference>